<evidence type="ECO:0000313" key="9">
    <source>
        <dbReference type="EMBL" id="GMA42315.1"/>
    </source>
</evidence>
<dbReference type="RefSeq" id="WP_284305752.1">
    <property type="nucleotide sequence ID" value="NZ_BSUO01000001.1"/>
</dbReference>
<sequence>MTDTTIRETTGGPAGEEPPQRPNDPPVRRRREDTPVEAFFHRGFALFHNKKFGLFLILAMTVFTLIGVLLPQVAQDVRNDPQSYAEWLAGMRPRFGGWTPIFEALGFFSMFTSLWFKIVTVLLALSIIACTLHRMPLLWQNATRPHLHVTDGFFEHAKVHEVVEVSHSPQEAVVDLRRILARRRFRVLDDPKGTASASTPTASGGCRSAPCWPTPRSSSCSSA</sequence>
<evidence type="ECO:0000256" key="6">
    <source>
        <dbReference type="SAM" id="MobiDB-lite"/>
    </source>
</evidence>
<reference evidence="10" key="1">
    <citation type="journal article" date="2019" name="Int. J. Syst. Evol. Microbiol.">
        <title>The Global Catalogue of Microorganisms (GCM) 10K type strain sequencing project: providing services to taxonomists for standard genome sequencing and annotation.</title>
        <authorList>
            <consortium name="The Broad Institute Genomics Platform"/>
            <consortium name="The Broad Institute Genome Sequencing Center for Infectious Disease"/>
            <person name="Wu L."/>
            <person name="Ma J."/>
        </authorList>
    </citation>
    <scope>NUCLEOTIDE SEQUENCE [LARGE SCALE GENOMIC DNA]</scope>
    <source>
        <strain evidence="10">NBRC 113072</strain>
    </source>
</reference>
<dbReference type="PANTHER" id="PTHR31566:SF0">
    <property type="entry name" value="CYTOCHROME C BIOGENESIS PROTEIN CCS1, CHLOROPLASTIC"/>
    <property type="match status" value="1"/>
</dbReference>
<dbReference type="Proteomes" id="UP001157126">
    <property type="component" value="Unassembled WGS sequence"/>
</dbReference>
<gene>
    <name evidence="9" type="ORF">GCM10025883_43600</name>
</gene>
<evidence type="ECO:0000259" key="8">
    <source>
        <dbReference type="Pfam" id="PF05140"/>
    </source>
</evidence>
<dbReference type="InterPro" id="IPR007816">
    <property type="entry name" value="ResB-like_domain"/>
</dbReference>
<dbReference type="PANTHER" id="PTHR31566">
    <property type="entry name" value="CYTOCHROME C BIOGENESIS PROTEIN CCS1, CHLOROPLASTIC"/>
    <property type="match status" value="1"/>
</dbReference>
<feature type="region of interest" description="Disordered" evidence="6">
    <location>
        <begin position="1"/>
        <end position="30"/>
    </location>
</feature>
<proteinExistence type="predicted"/>
<feature type="domain" description="ResB-like" evidence="8">
    <location>
        <begin position="51"/>
        <end position="190"/>
    </location>
</feature>
<evidence type="ECO:0000256" key="5">
    <source>
        <dbReference type="ARBA" id="ARBA00023136"/>
    </source>
</evidence>
<evidence type="ECO:0000313" key="10">
    <source>
        <dbReference type="Proteomes" id="UP001157126"/>
    </source>
</evidence>
<keyword evidence="2 7" id="KW-0812">Transmembrane</keyword>
<feature type="region of interest" description="Disordered" evidence="6">
    <location>
        <begin position="191"/>
        <end position="223"/>
    </location>
</feature>
<feature type="transmembrane region" description="Helical" evidence="7">
    <location>
        <begin position="52"/>
        <end position="74"/>
    </location>
</feature>
<evidence type="ECO:0000256" key="2">
    <source>
        <dbReference type="ARBA" id="ARBA00022692"/>
    </source>
</evidence>
<dbReference type="Pfam" id="PF05140">
    <property type="entry name" value="ResB"/>
    <property type="match status" value="1"/>
</dbReference>
<keyword evidence="10" id="KW-1185">Reference proteome</keyword>
<evidence type="ECO:0000256" key="1">
    <source>
        <dbReference type="ARBA" id="ARBA00004141"/>
    </source>
</evidence>
<comment type="subcellular location">
    <subcellularLocation>
        <location evidence="1">Membrane</location>
        <topology evidence="1">Multi-pass membrane protein</topology>
    </subcellularLocation>
</comment>
<keyword evidence="4 7" id="KW-1133">Transmembrane helix</keyword>
<comment type="caution">
    <text evidence="9">The sequence shown here is derived from an EMBL/GenBank/DDBJ whole genome shotgun (WGS) entry which is preliminary data.</text>
</comment>
<organism evidence="9 10">
    <name type="scientific">Mobilicoccus caccae</name>
    <dbReference type="NCBI Taxonomy" id="1859295"/>
    <lineage>
        <taxon>Bacteria</taxon>
        <taxon>Bacillati</taxon>
        <taxon>Actinomycetota</taxon>
        <taxon>Actinomycetes</taxon>
        <taxon>Micrococcales</taxon>
        <taxon>Dermatophilaceae</taxon>
        <taxon>Mobilicoccus</taxon>
    </lineage>
</organism>
<feature type="transmembrane region" description="Helical" evidence="7">
    <location>
        <begin position="114"/>
        <end position="132"/>
    </location>
</feature>
<accession>A0ABQ6IYE2</accession>
<protein>
    <recommendedName>
        <fullName evidence="8">ResB-like domain-containing protein</fullName>
    </recommendedName>
</protein>
<evidence type="ECO:0000256" key="7">
    <source>
        <dbReference type="SAM" id="Phobius"/>
    </source>
</evidence>
<name>A0ABQ6IYE2_9MICO</name>
<keyword evidence="5 7" id="KW-0472">Membrane</keyword>
<evidence type="ECO:0000256" key="3">
    <source>
        <dbReference type="ARBA" id="ARBA00022748"/>
    </source>
</evidence>
<keyword evidence="3" id="KW-0201">Cytochrome c-type biogenesis</keyword>
<dbReference type="EMBL" id="BSUO01000001">
    <property type="protein sequence ID" value="GMA42315.1"/>
    <property type="molecule type" value="Genomic_DNA"/>
</dbReference>
<evidence type="ECO:0000256" key="4">
    <source>
        <dbReference type="ARBA" id="ARBA00022989"/>
    </source>
</evidence>
<dbReference type="InterPro" id="IPR023494">
    <property type="entry name" value="Cyt_c_bgen_Ccs1/CcsB/ResB"/>
</dbReference>